<dbReference type="Gene3D" id="3.40.50.300">
    <property type="entry name" value="P-loop containing nucleotide triphosphate hydrolases"/>
    <property type="match status" value="1"/>
</dbReference>
<sequence>MEVVVFIGLQGSGKSTFYRSNFAPAHVLVSKDLFRNNRRPQRRQAHLIEEALCEGRSVVVDNTNPTVEDRAAIISIARTYGAKVIGFYFDSSVKDCVERNGMRTGKEKVPDAAIFITEKRLRPPTLDEGFDRLWRVRLTHDCEVVVREYFEEDAR</sequence>
<dbReference type="PANTHER" id="PTHR12083:SF9">
    <property type="entry name" value="BIFUNCTIONAL POLYNUCLEOTIDE PHOSPHATASE_KINASE"/>
    <property type="match status" value="1"/>
</dbReference>
<protein>
    <submittedName>
        <fullName evidence="1">AAA family ATPase</fullName>
    </submittedName>
</protein>
<gene>
    <name evidence="1" type="ORF">V5E97_19035</name>
</gene>
<proteinExistence type="predicted"/>
<dbReference type="InterPro" id="IPR017101">
    <property type="entry name" value="P-loop_ATP/GTP-bd_All4644_prd"/>
</dbReference>
<organism evidence="1">
    <name type="scientific">Singulisphaera sp. Ch08</name>
    <dbReference type="NCBI Taxonomy" id="3120278"/>
    <lineage>
        <taxon>Bacteria</taxon>
        <taxon>Pseudomonadati</taxon>
        <taxon>Planctomycetota</taxon>
        <taxon>Planctomycetia</taxon>
        <taxon>Isosphaerales</taxon>
        <taxon>Isosphaeraceae</taxon>
        <taxon>Singulisphaera</taxon>
    </lineage>
</organism>
<dbReference type="EMBL" id="CP155447">
    <property type="protein sequence ID" value="XBH08049.1"/>
    <property type="molecule type" value="Genomic_DNA"/>
</dbReference>
<accession>A0AAU7CSQ0</accession>
<dbReference type="PIRSF" id="PIRSF037081">
    <property type="entry name" value="P-loop_All4644_prd"/>
    <property type="match status" value="1"/>
</dbReference>
<dbReference type="AlphaFoldDB" id="A0AAU7CSQ0"/>
<dbReference type="Pfam" id="PF13671">
    <property type="entry name" value="AAA_33"/>
    <property type="match status" value="1"/>
</dbReference>
<dbReference type="InterPro" id="IPR027417">
    <property type="entry name" value="P-loop_NTPase"/>
</dbReference>
<dbReference type="PANTHER" id="PTHR12083">
    <property type="entry name" value="BIFUNCTIONAL POLYNUCLEOTIDE PHOSPHATASE/KINASE"/>
    <property type="match status" value="1"/>
</dbReference>
<dbReference type="GO" id="GO:0046404">
    <property type="term" value="F:ATP-dependent polydeoxyribonucleotide 5'-hydroxyl-kinase activity"/>
    <property type="evidence" value="ECO:0007669"/>
    <property type="project" value="TreeGrafter"/>
</dbReference>
<dbReference type="GO" id="GO:0006281">
    <property type="term" value="P:DNA repair"/>
    <property type="evidence" value="ECO:0007669"/>
    <property type="project" value="TreeGrafter"/>
</dbReference>
<name>A0AAU7CSQ0_9BACT</name>
<dbReference type="RefSeq" id="WP_406700886.1">
    <property type="nucleotide sequence ID" value="NZ_CP155447.1"/>
</dbReference>
<dbReference type="GO" id="GO:0003690">
    <property type="term" value="F:double-stranded DNA binding"/>
    <property type="evidence" value="ECO:0007669"/>
    <property type="project" value="TreeGrafter"/>
</dbReference>
<evidence type="ECO:0000313" key="1">
    <source>
        <dbReference type="EMBL" id="XBH08049.1"/>
    </source>
</evidence>
<reference evidence="1" key="1">
    <citation type="submission" date="2024-05" db="EMBL/GenBank/DDBJ databases">
        <title>Planctomycetes of the genus Singulisphaera possess chitinolytic capabilities.</title>
        <authorList>
            <person name="Ivanova A."/>
        </authorList>
    </citation>
    <scope>NUCLEOTIDE SEQUENCE</scope>
    <source>
        <strain evidence="1">Ch08T</strain>
    </source>
</reference>
<dbReference type="SUPFAM" id="SSF52540">
    <property type="entry name" value="P-loop containing nucleoside triphosphate hydrolases"/>
    <property type="match status" value="1"/>
</dbReference>
<dbReference type="GO" id="GO:0046403">
    <property type="term" value="F:polynucleotide 3'-phosphatase activity"/>
    <property type="evidence" value="ECO:0007669"/>
    <property type="project" value="TreeGrafter"/>
</dbReference>